<dbReference type="PANTHER" id="PTHR33370">
    <property type="entry name" value="TRANSLATION INITIATION FACTOR IF-1, CHLOROPLASTIC"/>
    <property type="match status" value="1"/>
</dbReference>
<reference evidence="10" key="1">
    <citation type="submission" date="2016-01" db="EMBL/GenBank/DDBJ databases">
        <authorList>
            <person name="Peeters C."/>
        </authorList>
    </citation>
    <scope>NUCLEOTIDE SEQUENCE</scope>
    <source>
        <strain evidence="10">LMG 29321</strain>
    </source>
</reference>
<keyword evidence="2 7" id="KW-0963">Cytoplasm</keyword>
<feature type="domain" description="S1-like" evidence="9">
    <location>
        <begin position="99"/>
        <end position="174"/>
    </location>
</feature>
<keyword evidence="4 7" id="KW-0699">rRNA-binding</keyword>
<dbReference type="PROSITE" id="PS50832">
    <property type="entry name" value="S1_IF1_TYPE"/>
    <property type="match status" value="1"/>
</dbReference>
<evidence type="ECO:0000313" key="10">
    <source>
        <dbReference type="EMBL" id="SAK58134.1"/>
    </source>
</evidence>
<dbReference type="InterPro" id="IPR012340">
    <property type="entry name" value="NA-bd_OB-fold"/>
</dbReference>
<evidence type="ECO:0000256" key="1">
    <source>
        <dbReference type="ARBA" id="ARBA00010939"/>
    </source>
</evidence>
<evidence type="ECO:0000256" key="3">
    <source>
        <dbReference type="ARBA" id="ARBA00022540"/>
    </source>
</evidence>
<sequence>MLFADVAVPVMPATACRLRGSPCRPAYAVKLTTSLKRDAARSDRTLFNVPDVPGHAFASPFMSRATLLPGSLAGSFIGVKRAFCTLCTMRGSTHYNSTQEPHMAKEELIELDGIVDEVLPDSRYRVTLDNGVVVGAYASGRMRKNHIRILAGDRVTLELSVYDLTKGRINFRHKDERAGGGAPRAPMRRR</sequence>
<organism evidence="10 11">
    <name type="scientific">Caballeronia calidae</name>
    <dbReference type="NCBI Taxonomy" id="1777139"/>
    <lineage>
        <taxon>Bacteria</taxon>
        <taxon>Pseudomonadati</taxon>
        <taxon>Pseudomonadota</taxon>
        <taxon>Betaproteobacteria</taxon>
        <taxon>Burkholderiales</taxon>
        <taxon>Burkholderiaceae</taxon>
        <taxon>Caballeronia</taxon>
    </lineage>
</organism>
<dbReference type="GO" id="GO:0003743">
    <property type="term" value="F:translation initiation factor activity"/>
    <property type="evidence" value="ECO:0007669"/>
    <property type="project" value="UniProtKB-UniRule"/>
</dbReference>
<gene>
    <name evidence="7" type="primary">infA</name>
    <name evidence="10" type="ORF">AWB78_01717</name>
</gene>
<evidence type="ECO:0000256" key="4">
    <source>
        <dbReference type="ARBA" id="ARBA00022730"/>
    </source>
</evidence>
<comment type="caution">
    <text evidence="10">The sequence shown here is derived from an EMBL/GenBank/DDBJ whole genome shotgun (WGS) entry which is preliminary data.</text>
</comment>
<comment type="function">
    <text evidence="7">One of the essential components for the initiation of protein synthesis. Stabilizes the binding of IF-2 and IF-3 on the 30S subunit to which N-formylmethionyl-tRNA(fMet) subsequently binds. Helps modulate mRNA selection, yielding the 30S pre-initiation complex (PIC). Upon addition of the 50S ribosomal subunit IF-1, IF-2 and IF-3 are released leaving the mature 70S translation initiation complex.</text>
</comment>
<proteinExistence type="inferred from homology"/>
<keyword evidence="5 7" id="KW-0694">RNA-binding</keyword>
<dbReference type="FunFam" id="2.40.50.140:FF:000002">
    <property type="entry name" value="Translation initiation factor IF-1"/>
    <property type="match status" value="1"/>
</dbReference>
<dbReference type="GO" id="GO:0019843">
    <property type="term" value="F:rRNA binding"/>
    <property type="evidence" value="ECO:0007669"/>
    <property type="project" value="UniProtKB-UniRule"/>
</dbReference>
<dbReference type="GO" id="GO:0043022">
    <property type="term" value="F:ribosome binding"/>
    <property type="evidence" value="ECO:0007669"/>
    <property type="project" value="UniProtKB-UniRule"/>
</dbReference>
<comment type="subunit">
    <text evidence="7">Component of the 30S ribosomal translation pre-initiation complex which assembles on the 30S ribosome in the order IF-2 and IF-3, IF-1 and N-formylmethionyl-tRNA(fMet); mRNA recruitment can occur at any time during PIC assembly.</text>
</comment>
<protein>
    <recommendedName>
        <fullName evidence="7 8">Translation initiation factor IF-1</fullName>
    </recommendedName>
</protein>
<evidence type="ECO:0000256" key="6">
    <source>
        <dbReference type="ARBA" id="ARBA00022917"/>
    </source>
</evidence>
<accession>A0A158AJZ1</accession>
<evidence type="ECO:0000313" key="11">
    <source>
        <dbReference type="Proteomes" id="UP000071859"/>
    </source>
</evidence>
<dbReference type="Proteomes" id="UP000071859">
    <property type="component" value="Unassembled WGS sequence"/>
</dbReference>
<evidence type="ECO:0000259" key="9">
    <source>
        <dbReference type="PROSITE" id="PS50832"/>
    </source>
</evidence>
<keyword evidence="3 7" id="KW-0396">Initiation factor</keyword>
<dbReference type="EMBL" id="FCOX02000006">
    <property type="protein sequence ID" value="SAK58134.1"/>
    <property type="molecule type" value="Genomic_DNA"/>
</dbReference>
<comment type="subcellular location">
    <subcellularLocation>
        <location evidence="7">Cytoplasm</location>
    </subcellularLocation>
</comment>
<dbReference type="HAMAP" id="MF_00075">
    <property type="entry name" value="IF_1"/>
    <property type="match status" value="1"/>
</dbReference>
<name>A0A158AJZ1_9BURK</name>
<dbReference type="Pfam" id="PF01176">
    <property type="entry name" value="eIF-1a"/>
    <property type="match status" value="1"/>
</dbReference>
<comment type="similarity">
    <text evidence="1 7">Belongs to the IF-1 family.</text>
</comment>
<dbReference type="InterPro" id="IPR004368">
    <property type="entry name" value="TIF_IF1"/>
</dbReference>
<evidence type="ECO:0000256" key="5">
    <source>
        <dbReference type="ARBA" id="ARBA00022884"/>
    </source>
</evidence>
<dbReference type="GO" id="GO:0005829">
    <property type="term" value="C:cytosol"/>
    <property type="evidence" value="ECO:0007669"/>
    <property type="project" value="TreeGrafter"/>
</dbReference>
<dbReference type="PANTHER" id="PTHR33370:SF1">
    <property type="entry name" value="TRANSLATION INITIATION FACTOR IF-1, CHLOROPLASTIC"/>
    <property type="match status" value="1"/>
</dbReference>
<dbReference type="Gene3D" id="2.40.50.140">
    <property type="entry name" value="Nucleic acid-binding proteins"/>
    <property type="match status" value="1"/>
</dbReference>
<evidence type="ECO:0000256" key="2">
    <source>
        <dbReference type="ARBA" id="ARBA00022490"/>
    </source>
</evidence>
<dbReference type="AlphaFoldDB" id="A0A158AJZ1"/>
<keyword evidence="11" id="KW-1185">Reference proteome</keyword>
<evidence type="ECO:0000256" key="8">
    <source>
        <dbReference type="NCBIfam" id="TIGR00008"/>
    </source>
</evidence>
<dbReference type="InterPro" id="IPR006196">
    <property type="entry name" value="RNA-binding_domain_S1_IF1"/>
</dbReference>
<dbReference type="SUPFAM" id="SSF50249">
    <property type="entry name" value="Nucleic acid-binding proteins"/>
    <property type="match status" value="1"/>
</dbReference>
<evidence type="ECO:0000256" key="7">
    <source>
        <dbReference type="HAMAP-Rule" id="MF_00075"/>
    </source>
</evidence>
<keyword evidence="6 7" id="KW-0648">Protein biosynthesis</keyword>
<dbReference type="NCBIfam" id="TIGR00008">
    <property type="entry name" value="infA"/>
    <property type="match status" value="1"/>
</dbReference>
<dbReference type="CDD" id="cd04451">
    <property type="entry name" value="S1_IF1"/>
    <property type="match status" value="1"/>
</dbReference>